<evidence type="ECO:0000313" key="2">
    <source>
        <dbReference type="Proteomes" id="UP000010793"/>
    </source>
</evidence>
<evidence type="ECO:0000313" key="1">
    <source>
        <dbReference type="EMBL" id="AGA66203.1"/>
    </source>
</evidence>
<dbReference type="Proteomes" id="UP000010793">
    <property type="component" value="Chromosome"/>
</dbReference>
<reference evidence="1 2" key="1">
    <citation type="journal article" date="2013" name="Genome Announc.">
        <title>Complete Genome Sequence of the Porcine Strain Brachyspira pilosicoli P43/6/78(T.).</title>
        <authorList>
            <person name="Lin C."/>
            <person name="den Bakker H.C."/>
            <person name="Suzuki H."/>
            <person name="Lefebure T."/>
            <person name="Ponnala L."/>
            <person name="Sun Q."/>
            <person name="Stanhope M.J."/>
            <person name="Wiedmann M."/>
            <person name="Duhamel G.E."/>
        </authorList>
    </citation>
    <scope>NUCLEOTIDE SEQUENCE [LARGE SCALE GENOMIC DNA]</scope>
    <source>
        <strain evidence="1 2">P43/6/78</strain>
    </source>
</reference>
<gene>
    <name evidence="1" type="ORF">BPP43_04655</name>
</gene>
<proteinExistence type="predicted"/>
<organism evidence="1 2">
    <name type="scientific">Brachyspira pilosicoli P43/6/78</name>
    <dbReference type="NCBI Taxonomy" id="1042417"/>
    <lineage>
        <taxon>Bacteria</taxon>
        <taxon>Pseudomonadati</taxon>
        <taxon>Spirochaetota</taxon>
        <taxon>Spirochaetia</taxon>
        <taxon>Brachyspirales</taxon>
        <taxon>Brachyspiraceae</taxon>
        <taxon>Brachyspira</taxon>
    </lineage>
</organism>
<dbReference type="EMBL" id="CP002873">
    <property type="protein sequence ID" value="AGA66203.1"/>
    <property type="molecule type" value="Genomic_DNA"/>
</dbReference>
<dbReference type="KEGG" id="bpip:BPP43_04655"/>
<protein>
    <submittedName>
        <fullName evidence="1">Uncharacterized protein</fullName>
    </submittedName>
</protein>
<sequence length="339" mass="40644">MYKNKKIYLCSFGSLDLYPSALRLKKQAESFNIFDEILIYNEYNLPYDEKFEKELRKKLIPSRGFGYWCWKPFIVLKTLESMNDNDILLYTDVGCHLNKEAINKFYEYLDIVIENGALCFELGHIEKLWTKSDLFNYFNVLDDKNITDSFQRAATSFLLLKNDFNLNIVNKWLQVFYDDFSLADDTPSKISNADMFIENRHDQSIFSILSKIYDFYILSYKEFETGNKKFPLNSLRDKKDIYNFVALEACDNFFDKLVWYIPNRENRYIMRDNLRKYAINLSHKYLGLSKDNDDSITLINVKIIDNFLKYLINKKIENYIKVNRENIEEINNYVYKYKK</sequence>
<keyword evidence="2" id="KW-1185">Reference proteome</keyword>
<accession>A0A3B6VJV6</accession>
<name>A0A3B6VJV6_BRAPL</name>
<dbReference type="RefSeq" id="WP_014932826.1">
    <property type="nucleotide sequence ID" value="NC_019908.1"/>
</dbReference>
<dbReference type="AlphaFoldDB" id="A0A3B6VJV6"/>